<feature type="coiled-coil region" evidence="1">
    <location>
        <begin position="193"/>
        <end position="227"/>
    </location>
</feature>
<evidence type="ECO:0000313" key="2">
    <source>
        <dbReference type="EMBL" id="PIA60320.1"/>
    </source>
</evidence>
<protein>
    <submittedName>
        <fullName evidence="2">Uncharacterized protein</fullName>
    </submittedName>
</protein>
<sequence>KSTIDKLITESQDRTQALKKANDELQVAWSGLGTALLKNNLLQDASNESMITINRLRAENEDHNRALTRECSDHLLTQAELNFAKNKNNSLEVAADEWNKFTKKLKVECEEHKKDLNLAKAELKLLRELVASSATVDAQLVDSSLNDMADIENTAELGRDLESLRESYYRCVLENRRLKMELGTQRIKLESCQEQSTLNEKKLNDEIKELKTKLYEMEGNLDILSKQKDKGQ</sequence>
<organism evidence="2 3">
    <name type="scientific">Aquilegia coerulea</name>
    <name type="common">Rocky mountain columbine</name>
    <dbReference type="NCBI Taxonomy" id="218851"/>
    <lineage>
        <taxon>Eukaryota</taxon>
        <taxon>Viridiplantae</taxon>
        <taxon>Streptophyta</taxon>
        <taxon>Embryophyta</taxon>
        <taxon>Tracheophyta</taxon>
        <taxon>Spermatophyta</taxon>
        <taxon>Magnoliopsida</taxon>
        <taxon>Ranunculales</taxon>
        <taxon>Ranunculaceae</taxon>
        <taxon>Thalictroideae</taxon>
        <taxon>Aquilegia</taxon>
    </lineage>
</organism>
<feature type="coiled-coil region" evidence="1">
    <location>
        <begin position="102"/>
        <end position="129"/>
    </location>
</feature>
<keyword evidence="3" id="KW-1185">Reference proteome</keyword>
<dbReference type="EMBL" id="KZ305020">
    <property type="protein sequence ID" value="PIA60320.1"/>
    <property type="molecule type" value="Genomic_DNA"/>
</dbReference>
<keyword evidence="1" id="KW-0175">Coiled coil</keyword>
<dbReference type="AlphaFoldDB" id="A0A2G5EX66"/>
<accession>A0A2G5EX66</accession>
<reference evidence="2 3" key="1">
    <citation type="submission" date="2017-09" db="EMBL/GenBank/DDBJ databases">
        <title>WGS assembly of Aquilegia coerulea Goldsmith.</title>
        <authorList>
            <person name="Hodges S."/>
            <person name="Kramer E."/>
            <person name="Nordborg M."/>
            <person name="Tomkins J."/>
            <person name="Borevitz J."/>
            <person name="Derieg N."/>
            <person name="Yan J."/>
            <person name="Mihaltcheva S."/>
            <person name="Hayes R.D."/>
            <person name="Rokhsar D."/>
        </authorList>
    </citation>
    <scope>NUCLEOTIDE SEQUENCE [LARGE SCALE GENOMIC DNA]</scope>
    <source>
        <strain evidence="3">cv. Goldsmith</strain>
    </source>
</reference>
<evidence type="ECO:0000256" key="1">
    <source>
        <dbReference type="SAM" id="Coils"/>
    </source>
</evidence>
<name>A0A2G5EX66_AQUCA</name>
<dbReference type="Proteomes" id="UP000230069">
    <property type="component" value="Unassembled WGS sequence"/>
</dbReference>
<evidence type="ECO:0000313" key="3">
    <source>
        <dbReference type="Proteomes" id="UP000230069"/>
    </source>
</evidence>
<proteinExistence type="predicted"/>
<feature type="non-terminal residue" evidence="2">
    <location>
        <position position="1"/>
    </location>
</feature>
<gene>
    <name evidence="2" type="ORF">AQUCO_00300075v1</name>
</gene>
<dbReference type="OrthoDB" id="10511988at2759"/>